<dbReference type="Gene3D" id="3.40.30.10">
    <property type="entry name" value="Glutaredoxin"/>
    <property type="match status" value="1"/>
</dbReference>
<evidence type="ECO:0000256" key="6">
    <source>
        <dbReference type="ARBA" id="ARBA00034078"/>
    </source>
</evidence>
<dbReference type="InterPro" id="IPR042128">
    <property type="entry name" value="NuoE_dom"/>
</dbReference>
<evidence type="ECO:0000256" key="1">
    <source>
        <dbReference type="ARBA" id="ARBA00010643"/>
    </source>
</evidence>
<gene>
    <name evidence="7" type="primary">nuoE</name>
    <name evidence="7" type="ORF">NSPWAT_0976</name>
</gene>
<comment type="cofactor">
    <cofactor evidence="6">
        <name>[2Fe-2S] cluster</name>
        <dbReference type="ChEBI" id="CHEBI:190135"/>
    </cofactor>
</comment>
<evidence type="ECO:0000313" key="8">
    <source>
        <dbReference type="Proteomes" id="UP001157733"/>
    </source>
</evidence>
<keyword evidence="3" id="KW-0479">Metal-binding</keyword>
<dbReference type="EMBL" id="OX336137">
    <property type="protein sequence ID" value="CAI2717835.1"/>
    <property type="molecule type" value="Genomic_DNA"/>
</dbReference>
<evidence type="ECO:0000313" key="7">
    <source>
        <dbReference type="EMBL" id="CAI2717835.1"/>
    </source>
</evidence>
<name>A0ABM9HCF2_9BACT</name>
<dbReference type="Proteomes" id="UP001157733">
    <property type="component" value="Chromosome"/>
</dbReference>
<dbReference type="NCBIfam" id="NF005722">
    <property type="entry name" value="PRK07539.1-2"/>
    <property type="match status" value="1"/>
</dbReference>
<dbReference type="CDD" id="cd03064">
    <property type="entry name" value="TRX_Fd_NuoE"/>
    <property type="match status" value="1"/>
</dbReference>
<keyword evidence="2" id="KW-0001">2Fe-2S</keyword>
<keyword evidence="8" id="KW-1185">Reference proteome</keyword>
<sequence>MFVFTDEAEKKIEKIMAKYPVERKQSAILPLLHLAQDQEGYVTPEAMVEIGRRLDVSPAYVEGVCTFYTMYFTKPVGRNVIRFCHNISCKLNRSDELMQYTAGKLGIEIGDTTPDKRFTLLKEECLAACSEAPMMMVNKTYHVNLNETRIDQILETYK</sequence>
<dbReference type="Gene3D" id="1.10.10.1590">
    <property type="entry name" value="NADH-quinone oxidoreductase subunit E"/>
    <property type="match status" value="1"/>
</dbReference>
<evidence type="ECO:0000256" key="5">
    <source>
        <dbReference type="ARBA" id="ARBA00023014"/>
    </source>
</evidence>
<evidence type="ECO:0000256" key="2">
    <source>
        <dbReference type="ARBA" id="ARBA00022714"/>
    </source>
</evidence>
<reference evidence="7 8" key="1">
    <citation type="submission" date="2022-09" db="EMBL/GenBank/DDBJ databases">
        <authorList>
            <person name="Kop L."/>
        </authorList>
    </citation>
    <scope>NUCLEOTIDE SEQUENCE [LARGE SCALE GENOMIC DNA]</scope>
    <source>
        <strain evidence="7 8">347</strain>
    </source>
</reference>
<dbReference type="InterPro" id="IPR041921">
    <property type="entry name" value="NuoE_N"/>
</dbReference>
<organism evidence="7 8">
    <name type="scientific">Nitrospina watsonii</name>
    <dbReference type="NCBI Taxonomy" id="1323948"/>
    <lineage>
        <taxon>Bacteria</taxon>
        <taxon>Pseudomonadati</taxon>
        <taxon>Nitrospinota/Tectimicrobiota group</taxon>
        <taxon>Nitrospinota</taxon>
        <taxon>Nitrospinia</taxon>
        <taxon>Nitrospinales</taxon>
        <taxon>Nitrospinaceae</taxon>
        <taxon>Nitrospina</taxon>
    </lineage>
</organism>
<dbReference type="NCBIfam" id="TIGR01958">
    <property type="entry name" value="nuoE_fam"/>
    <property type="match status" value="1"/>
</dbReference>
<keyword evidence="4" id="KW-0408">Iron</keyword>
<accession>A0ABM9HCF2</accession>
<dbReference type="RefSeq" id="WP_282010753.1">
    <property type="nucleotide sequence ID" value="NZ_OX336137.1"/>
</dbReference>
<evidence type="ECO:0000256" key="4">
    <source>
        <dbReference type="ARBA" id="ARBA00023004"/>
    </source>
</evidence>
<dbReference type="PROSITE" id="PS01099">
    <property type="entry name" value="COMPLEX1_24K"/>
    <property type="match status" value="1"/>
</dbReference>
<dbReference type="PANTHER" id="PTHR10371:SF3">
    <property type="entry name" value="NADH DEHYDROGENASE [UBIQUINONE] FLAVOPROTEIN 2, MITOCHONDRIAL"/>
    <property type="match status" value="1"/>
</dbReference>
<dbReference type="Pfam" id="PF01257">
    <property type="entry name" value="2Fe-2S_thioredx"/>
    <property type="match status" value="1"/>
</dbReference>
<dbReference type="InterPro" id="IPR002023">
    <property type="entry name" value="NuoE-like"/>
</dbReference>
<dbReference type="SUPFAM" id="SSF52833">
    <property type="entry name" value="Thioredoxin-like"/>
    <property type="match status" value="1"/>
</dbReference>
<keyword evidence="5" id="KW-0411">Iron-sulfur</keyword>
<dbReference type="PIRSF" id="PIRSF000216">
    <property type="entry name" value="NADH_DH_24kDa"/>
    <property type="match status" value="1"/>
</dbReference>
<proteinExistence type="inferred from homology"/>
<evidence type="ECO:0000256" key="3">
    <source>
        <dbReference type="ARBA" id="ARBA00022723"/>
    </source>
</evidence>
<protein>
    <submittedName>
        <fullName evidence="7">NADH-quinone oxidoreductase, subunit E</fullName>
    </submittedName>
</protein>
<dbReference type="InterPro" id="IPR036249">
    <property type="entry name" value="Thioredoxin-like_sf"/>
</dbReference>
<comment type="similarity">
    <text evidence="1">Belongs to the complex I 24 kDa subunit family.</text>
</comment>
<dbReference type="PANTHER" id="PTHR10371">
    <property type="entry name" value="NADH DEHYDROGENASE UBIQUINONE FLAVOPROTEIN 2, MITOCHONDRIAL"/>
    <property type="match status" value="1"/>
</dbReference>